<name>W1RU00_9GAMM</name>
<evidence type="ECO:0000313" key="9">
    <source>
        <dbReference type="EMBL" id="ETI60487.1"/>
    </source>
</evidence>
<dbReference type="GO" id="GO:0160136">
    <property type="term" value="F:16S rRNA pseudouridine(516) synthase activity"/>
    <property type="evidence" value="ECO:0007669"/>
    <property type="project" value="UniProtKB-EC"/>
</dbReference>
<dbReference type="Gene3D" id="3.10.290.10">
    <property type="entry name" value="RNA-binding S4 domain"/>
    <property type="match status" value="1"/>
</dbReference>
<dbReference type="InterPro" id="IPR020103">
    <property type="entry name" value="PsdUridine_synth_cat_dom_sf"/>
</dbReference>
<dbReference type="Proteomes" id="UP000018857">
    <property type="component" value="Unassembled WGS sequence"/>
</dbReference>
<dbReference type="InterPro" id="IPR006145">
    <property type="entry name" value="PsdUridine_synth_RsuA/RluA"/>
</dbReference>
<keyword evidence="10" id="KW-1185">Reference proteome</keyword>
<dbReference type="InterPro" id="IPR020094">
    <property type="entry name" value="TruA/RsuA/RluB/E/F_N"/>
</dbReference>
<evidence type="ECO:0000256" key="5">
    <source>
        <dbReference type="ARBA" id="ARBA00037590"/>
    </source>
</evidence>
<evidence type="ECO:0000256" key="4">
    <source>
        <dbReference type="ARBA" id="ARBA00036749"/>
    </source>
</evidence>
<dbReference type="InterPro" id="IPR018496">
    <property type="entry name" value="PsdUridine_synth_RsuA/RluB_CS"/>
</dbReference>
<dbReference type="Gene3D" id="3.30.70.1560">
    <property type="entry name" value="Alpha-L RNA-binding motif"/>
    <property type="match status" value="1"/>
</dbReference>
<evidence type="ECO:0000256" key="7">
    <source>
        <dbReference type="RuleBase" id="RU003887"/>
    </source>
</evidence>
<feature type="domain" description="RNA-binding S4" evidence="8">
    <location>
        <begin position="11"/>
        <end position="73"/>
    </location>
</feature>
<dbReference type="FunFam" id="3.30.70.1560:FF:000001">
    <property type="entry name" value="Pseudouridine synthase"/>
    <property type="match status" value="1"/>
</dbReference>
<evidence type="ECO:0000256" key="1">
    <source>
        <dbReference type="ARBA" id="ARBA00008348"/>
    </source>
</evidence>
<dbReference type="SUPFAM" id="SSF55120">
    <property type="entry name" value="Pseudouridine synthase"/>
    <property type="match status" value="1"/>
</dbReference>
<evidence type="ECO:0000313" key="10">
    <source>
        <dbReference type="Proteomes" id="UP000018857"/>
    </source>
</evidence>
<dbReference type="PANTHER" id="PTHR47683">
    <property type="entry name" value="PSEUDOURIDINE SYNTHASE FAMILY PROTEIN-RELATED"/>
    <property type="match status" value="1"/>
</dbReference>
<gene>
    <name evidence="9" type="ORF">D104_09245</name>
</gene>
<dbReference type="GO" id="GO:0003723">
    <property type="term" value="F:RNA binding"/>
    <property type="evidence" value="ECO:0007669"/>
    <property type="project" value="UniProtKB-KW"/>
</dbReference>
<dbReference type="PANTHER" id="PTHR47683:SF4">
    <property type="entry name" value="PSEUDOURIDINE SYNTHASE"/>
    <property type="match status" value="1"/>
</dbReference>
<dbReference type="NCBIfam" id="TIGR00093">
    <property type="entry name" value="pseudouridine synthase"/>
    <property type="match status" value="1"/>
</dbReference>
<dbReference type="EC" id="5.4.99.-" evidence="7"/>
<dbReference type="SUPFAM" id="SSF55174">
    <property type="entry name" value="Alpha-L RNA-binding motif"/>
    <property type="match status" value="1"/>
</dbReference>
<dbReference type="PATRIC" id="fig|1208321.3.peg.1840"/>
<dbReference type="PROSITE" id="PS01149">
    <property type="entry name" value="PSI_RSU"/>
    <property type="match status" value="1"/>
</dbReference>
<dbReference type="InterPro" id="IPR050343">
    <property type="entry name" value="RsuA_PseudoU_synthase"/>
</dbReference>
<dbReference type="STRING" id="1208321.D104_09245"/>
<dbReference type="GO" id="GO:0000455">
    <property type="term" value="P:enzyme-directed rRNA pseudouridine synthesis"/>
    <property type="evidence" value="ECO:0007669"/>
    <property type="project" value="UniProtKB-ARBA"/>
</dbReference>
<dbReference type="CDD" id="cd00165">
    <property type="entry name" value="S4"/>
    <property type="match status" value="1"/>
</dbReference>
<dbReference type="InterPro" id="IPR042092">
    <property type="entry name" value="PsdUridine_s_RsuA/RluB/E/F_cat"/>
</dbReference>
<accession>W1RU00</accession>
<keyword evidence="2 6" id="KW-0694">RNA-binding</keyword>
<evidence type="ECO:0000256" key="6">
    <source>
        <dbReference type="PROSITE-ProRule" id="PRU00182"/>
    </source>
</evidence>
<comment type="similarity">
    <text evidence="1 7">Belongs to the pseudouridine synthase RsuA family.</text>
</comment>
<protein>
    <recommendedName>
        <fullName evidence="7">Pseudouridine synthase</fullName>
        <ecNumber evidence="7">5.4.99.-</ecNumber>
    </recommendedName>
</protein>
<dbReference type="RefSeq" id="WP_024023985.1">
    <property type="nucleotide sequence ID" value="NZ_AYOZ01000013.1"/>
</dbReference>
<evidence type="ECO:0000256" key="3">
    <source>
        <dbReference type="ARBA" id="ARBA00023235"/>
    </source>
</evidence>
<dbReference type="SMART" id="SM00363">
    <property type="entry name" value="S4"/>
    <property type="match status" value="1"/>
</dbReference>
<dbReference type="PROSITE" id="PS50889">
    <property type="entry name" value="S4"/>
    <property type="match status" value="1"/>
</dbReference>
<dbReference type="Gene3D" id="3.30.70.580">
    <property type="entry name" value="Pseudouridine synthase I, catalytic domain, N-terminal subdomain"/>
    <property type="match status" value="1"/>
</dbReference>
<dbReference type="InterPro" id="IPR000748">
    <property type="entry name" value="PsdUridine_synth_RsuA/RluB/E/F"/>
</dbReference>
<dbReference type="CDD" id="cd02553">
    <property type="entry name" value="PseudoU_synth_RsuA"/>
    <property type="match status" value="1"/>
</dbReference>
<organism evidence="9 10">
    <name type="scientific">Marinomonas profundimaris</name>
    <dbReference type="NCBI Taxonomy" id="1208321"/>
    <lineage>
        <taxon>Bacteria</taxon>
        <taxon>Pseudomonadati</taxon>
        <taxon>Pseudomonadota</taxon>
        <taxon>Gammaproteobacteria</taxon>
        <taxon>Oceanospirillales</taxon>
        <taxon>Oceanospirillaceae</taxon>
        <taxon>Marinomonas</taxon>
    </lineage>
</organism>
<sequence length="238" mass="26672">MLLTVFMLSIMRLDKFVCKSTELSKKDAIQCIQNGDVCVNGDITINEATQVHENNTILFNGVTLKARAFRYILLHKPAGTICSNIDEVYPSLFNGLDIDHASELHIAGRLDADTTGLVLITDDGRWSFHITQPVNDCRKVYRVTLSRALGDDVAMKFKQGVQLQGEQGLTRPAELVNVSPREVLLTITEGKFHQVKRMFAAVGNRVVGLHREKIGEVQLDVDVGQWRYLTEDEIRSFG</sequence>
<comment type="function">
    <text evidence="5">Responsible for synthesis of pseudouridine from uracil-516 in 16S ribosomal RNA.</text>
</comment>
<evidence type="ECO:0000256" key="2">
    <source>
        <dbReference type="ARBA" id="ARBA00022884"/>
    </source>
</evidence>
<evidence type="ECO:0000259" key="8">
    <source>
        <dbReference type="SMART" id="SM00363"/>
    </source>
</evidence>
<dbReference type="Pfam" id="PF00849">
    <property type="entry name" value="PseudoU_synth_2"/>
    <property type="match status" value="1"/>
</dbReference>
<comment type="caution">
    <text evidence="9">The sequence shown here is derived from an EMBL/GenBank/DDBJ whole genome shotgun (WGS) entry which is preliminary data.</text>
</comment>
<reference evidence="9 10" key="1">
    <citation type="journal article" date="2014" name="Genome Announc.">
        <title>Draft Genome Sequence of Marinomonas sp. Strain D104, a Polycyclic Aromatic Hydrocarbon-Degrading Bacterium from the Deep-Sea Sediment of the Arctic Ocean.</title>
        <authorList>
            <person name="Dong C."/>
            <person name="Bai X."/>
            <person name="Lai Q."/>
            <person name="Xie Y."/>
            <person name="Chen X."/>
            <person name="Shao Z."/>
        </authorList>
    </citation>
    <scope>NUCLEOTIDE SEQUENCE [LARGE SCALE GENOMIC DNA]</scope>
    <source>
        <strain evidence="9 10">D104</strain>
    </source>
</reference>
<dbReference type="InterPro" id="IPR036986">
    <property type="entry name" value="S4_RNA-bd_sf"/>
</dbReference>
<comment type="catalytic activity">
    <reaction evidence="4">
        <text>uridine(516) in 16S rRNA = pseudouridine(516) in 16S rRNA</text>
        <dbReference type="Rhea" id="RHEA:38867"/>
        <dbReference type="Rhea" id="RHEA-COMP:10089"/>
        <dbReference type="Rhea" id="RHEA-COMP:10090"/>
        <dbReference type="ChEBI" id="CHEBI:65314"/>
        <dbReference type="ChEBI" id="CHEBI:65315"/>
        <dbReference type="EC" id="5.4.99.19"/>
    </reaction>
</comment>
<dbReference type="eggNOG" id="COG1187">
    <property type="taxonomic scope" value="Bacteria"/>
</dbReference>
<dbReference type="GO" id="GO:0005829">
    <property type="term" value="C:cytosol"/>
    <property type="evidence" value="ECO:0007669"/>
    <property type="project" value="UniProtKB-ARBA"/>
</dbReference>
<dbReference type="InterPro" id="IPR002942">
    <property type="entry name" value="S4_RNA-bd"/>
</dbReference>
<proteinExistence type="inferred from homology"/>
<keyword evidence="3 7" id="KW-0413">Isomerase</keyword>
<dbReference type="EMBL" id="AYOZ01000013">
    <property type="protein sequence ID" value="ETI60487.1"/>
    <property type="molecule type" value="Genomic_DNA"/>
</dbReference>
<dbReference type="AlphaFoldDB" id="W1RU00"/>